<proteinExistence type="predicted"/>
<dbReference type="AlphaFoldDB" id="A0AA42VBL0"/>
<dbReference type="PROSITE" id="PS51257">
    <property type="entry name" value="PROKAR_LIPOPROTEIN"/>
    <property type="match status" value="1"/>
</dbReference>
<feature type="signal peptide" evidence="1">
    <location>
        <begin position="1"/>
        <end position="20"/>
    </location>
</feature>
<organism evidence="2 3">
    <name type="scientific">Aeromonas caviae</name>
    <name type="common">Aeromonas punctata</name>
    <dbReference type="NCBI Taxonomy" id="648"/>
    <lineage>
        <taxon>Bacteria</taxon>
        <taxon>Pseudomonadati</taxon>
        <taxon>Pseudomonadota</taxon>
        <taxon>Gammaproteobacteria</taxon>
        <taxon>Aeromonadales</taxon>
        <taxon>Aeromonadaceae</taxon>
        <taxon>Aeromonas</taxon>
    </lineage>
</organism>
<gene>
    <name evidence="2" type="ORF">N5I07_09150</name>
</gene>
<evidence type="ECO:0000313" key="2">
    <source>
        <dbReference type="EMBL" id="MDH1897732.1"/>
    </source>
</evidence>
<reference evidence="2" key="1">
    <citation type="submission" date="2022-09" db="EMBL/GenBank/DDBJ databases">
        <title>Intensive care unit water sources are persistently colonized with multi-drug resistant bacteria and are the site of extensive horizontal gene transfer of antibiotic resistance genes.</title>
        <authorList>
            <person name="Diorio-Toth L."/>
        </authorList>
    </citation>
    <scope>NUCLEOTIDE SEQUENCE</scope>
    <source>
        <strain evidence="2">GD03796</strain>
    </source>
</reference>
<sequence>MFRKTACSILVMALSGCVSNGDDFGSALNKVVDDTLAPLDNLAAGLDPNAAQETSMPAQKEKWTPTEKNCEAIKNNAGIHVRAKQQQCLSMLHSKAIEETQPLAKTISPRNPPYVTKIGTALSDEGKDELLHSDSGAINRHVLVNRRLELTKAGFSLDFRPVNFPDIAKGEYRLVNSTECSSGYGMEQALWVNSKSGNPGAAKVHCFSTSGSSELLNVKNDMNRALFSNAKGFRVLTINGELLNNKAYVDVFMSELQQIY</sequence>
<dbReference type="Proteomes" id="UP001160758">
    <property type="component" value="Unassembled WGS sequence"/>
</dbReference>
<name>A0AA42VBL0_AERCA</name>
<dbReference type="EMBL" id="JAOCFT010000001">
    <property type="protein sequence ID" value="MDH1897732.1"/>
    <property type="molecule type" value="Genomic_DNA"/>
</dbReference>
<evidence type="ECO:0000256" key="1">
    <source>
        <dbReference type="SAM" id="SignalP"/>
    </source>
</evidence>
<evidence type="ECO:0000313" key="3">
    <source>
        <dbReference type="Proteomes" id="UP001160758"/>
    </source>
</evidence>
<feature type="chain" id="PRO_5041310704" description="Lipoprotein" evidence="1">
    <location>
        <begin position="21"/>
        <end position="260"/>
    </location>
</feature>
<evidence type="ECO:0008006" key="4">
    <source>
        <dbReference type="Google" id="ProtNLM"/>
    </source>
</evidence>
<accession>A0AA42VBL0</accession>
<keyword evidence="1" id="KW-0732">Signal</keyword>
<protein>
    <recommendedName>
        <fullName evidence="4">Lipoprotein</fullName>
    </recommendedName>
</protein>
<dbReference type="RefSeq" id="WP_279981336.1">
    <property type="nucleotide sequence ID" value="NZ_JAOCFT010000001.1"/>
</dbReference>
<comment type="caution">
    <text evidence="2">The sequence shown here is derived from an EMBL/GenBank/DDBJ whole genome shotgun (WGS) entry which is preliminary data.</text>
</comment>